<name>A0A2T0ZZB1_9ACTN</name>
<comment type="caution">
    <text evidence="1">The sequence shown here is derived from an EMBL/GenBank/DDBJ whole genome shotgun (WGS) entry which is preliminary data.</text>
</comment>
<gene>
    <name evidence="1" type="ORF">CLV47_10855</name>
</gene>
<dbReference type="AlphaFoldDB" id="A0A2T0ZZB1"/>
<accession>A0A2T0ZZB1</accession>
<proteinExistence type="predicted"/>
<keyword evidence="2" id="KW-1185">Reference proteome</keyword>
<reference evidence="1 2" key="1">
    <citation type="submission" date="2018-03" db="EMBL/GenBank/DDBJ databases">
        <title>Genomic Encyclopedia of Archaeal and Bacterial Type Strains, Phase II (KMG-II): from individual species to whole genera.</title>
        <authorList>
            <person name="Goeker M."/>
        </authorList>
    </citation>
    <scope>NUCLEOTIDE SEQUENCE [LARGE SCALE GENOMIC DNA]</scope>
    <source>
        <strain evidence="1 2">DSM 100065</strain>
    </source>
</reference>
<evidence type="ECO:0000313" key="1">
    <source>
        <dbReference type="EMBL" id="PRZ41696.1"/>
    </source>
</evidence>
<sequence>MTCPGCGSVASIEWECWISNVLHFKLHCLRRHWFLMPAERICYYGTDIFYRPAPGTVESSW</sequence>
<protein>
    <submittedName>
        <fullName evidence="1">Uncharacterized protein</fullName>
    </submittedName>
</protein>
<dbReference type="EMBL" id="PVUE01000008">
    <property type="protein sequence ID" value="PRZ41696.1"/>
    <property type="molecule type" value="Genomic_DNA"/>
</dbReference>
<dbReference type="Proteomes" id="UP000237752">
    <property type="component" value="Unassembled WGS sequence"/>
</dbReference>
<evidence type="ECO:0000313" key="2">
    <source>
        <dbReference type="Proteomes" id="UP000237752"/>
    </source>
</evidence>
<organism evidence="1 2">
    <name type="scientific">Antricoccus suffuscus</name>
    <dbReference type="NCBI Taxonomy" id="1629062"/>
    <lineage>
        <taxon>Bacteria</taxon>
        <taxon>Bacillati</taxon>
        <taxon>Actinomycetota</taxon>
        <taxon>Actinomycetes</taxon>
        <taxon>Geodermatophilales</taxon>
        <taxon>Antricoccaceae</taxon>
        <taxon>Antricoccus</taxon>
    </lineage>
</organism>